<accession>A0AAW1TGV2</accession>
<dbReference type="InterPro" id="IPR009741">
    <property type="entry name" value="EARLY_FLOWERING_4_dom"/>
</dbReference>
<comment type="subcellular location">
    <subcellularLocation>
        <location evidence="1">Nucleus</location>
    </subcellularLocation>
</comment>
<evidence type="ECO:0000256" key="4">
    <source>
        <dbReference type="ARBA" id="ARBA00023242"/>
    </source>
</evidence>
<evidence type="ECO:0000256" key="3">
    <source>
        <dbReference type="ARBA" id="ARBA00023108"/>
    </source>
</evidence>
<keyword evidence="3" id="KW-0090">Biological rhythms</keyword>
<sequence>MSEQPAPATQLSSGDPEPVADSTKVTWPGYDRFGTVQDILDQNKILITEINANHEAQTSEGLARNVILIRELNNNIRKVVEHYKELSASFQELGSDEDMLLLEQE</sequence>
<dbReference type="PANTHER" id="PTHR33469">
    <property type="entry name" value="PROTEIN ELF4-LIKE 4"/>
    <property type="match status" value="1"/>
</dbReference>
<proteinExistence type="inferred from homology"/>
<evidence type="ECO:0000259" key="6">
    <source>
        <dbReference type="Pfam" id="PF07011"/>
    </source>
</evidence>
<dbReference type="Proteomes" id="UP001485043">
    <property type="component" value="Unassembled WGS sequence"/>
</dbReference>
<gene>
    <name evidence="7" type="ORF">WJX84_006111</name>
</gene>
<name>A0AAW1TGV2_9CHLO</name>
<organism evidence="7 8">
    <name type="scientific">Apatococcus fuscideae</name>
    <dbReference type="NCBI Taxonomy" id="2026836"/>
    <lineage>
        <taxon>Eukaryota</taxon>
        <taxon>Viridiplantae</taxon>
        <taxon>Chlorophyta</taxon>
        <taxon>core chlorophytes</taxon>
        <taxon>Trebouxiophyceae</taxon>
        <taxon>Chlorellales</taxon>
        <taxon>Chlorellaceae</taxon>
        <taxon>Apatococcus</taxon>
    </lineage>
</organism>
<evidence type="ECO:0000256" key="1">
    <source>
        <dbReference type="ARBA" id="ARBA00004123"/>
    </source>
</evidence>
<evidence type="ECO:0000256" key="2">
    <source>
        <dbReference type="ARBA" id="ARBA00009514"/>
    </source>
</evidence>
<comment type="similarity">
    <text evidence="2">Belongs to the EARLY FLOWERING 4 family.</text>
</comment>
<reference evidence="7 8" key="1">
    <citation type="journal article" date="2024" name="Nat. Commun.">
        <title>Phylogenomics reveals the evolutionary origins of lichenization in chlorophyte algae.</title>
        <authorList>
            <person name="Puginier C."/>
            <person name="Libourel C."/>
            <person name="Otte J."/>
            <person name="Skaloud P."/>
            <person name="Haon M."/>
            <person name="Grisel S."/>
            <person name="Petersen M."/>
            <person name="Berrin J.G."/>
            <person name="Delaux P.M."/>
            <person name="Dal Grande F."/>
            <person name="Keller J."/>
        </authorList>
    </citation>
    <scope>NUCLEOTIDE SEQUENCE [LARGE SCALE GENOMIC DNA]</scope>
    <source>
        <strain evidence="7 8">SAG 2523</strain>
    </source>
</reference>
<dbReference type="GO" id="GO:0042753">
    <property type="term" value="P:positive regulation of circadian rhythm"/>
    <property type="evidence" value="ECO:0007669"/>
    <property type="project" value="InterPro"/>
</dbReference>
<dbReference type="Pfam" id="PF07011">
    <property type="entry name" value="Elf4"/>
    <property type="match status" value="1"/>
</dbReference>
<protein>
    <recommendedName>
        <fullName evidence="6">Protein EARLY FLOWERING 4 domain-containing protein</fullName>
    </recommendedName>
</protein>
<evidence type="ECO:0000313" key="8">
    <source>
        <dbReference type="Proteomes" id="UP001485043"/>
    </source>
</evidence>
<comment type="caution">
    <text evidence="7">The sequence shown here is derived from an EMBL/GenBank/DDBJ whole genome shotgun (WGS) entry which is preliminary data.</text>
</comment>
<dbReference type="EMBL" id="JALJOV010000039">
    <property type="protein sequence ID" value="KAK9868222.1"/>
    <property type="molecule type" value="Genomic_DNA"/>
</dbReference>
<evidence type="ECO:0000256" key="5">
    <source>
        <dbReference type="SAM" id="MobiDB-lite"/>
    </source>
</evidence>
<keyword evidence="4" id="KW-0539">Nucleus</keyword>
<feature type="domain" description="Protein EARLY FLOWERING 4" evidence="6">
    <location>
        <begin position="32"/>
        <end position="93"/>
    </location>
</feature>
<keyword evidence="8" id="KW-1185">Reference proteome</keyword>
<dbReference type="GO" id="GO:0048511">
    <property type="term" value="P:rhythmic process"/>
    <property type="evidence" value="ECO:0007669"/>
    <property type="project" value="UniProtKB-KW"/>
</dbReference>
<feature type="region of interest" description="Disordered" evidence="5">
    <location>
        <begin position="1"/>
        <end position="26"/>
    </location>
</feature>
<dbReference type="InterPro" id="IPR040462">
    <property type="entry name" value="EARLY_FLOWERING_4"/>
</dbReference>
<feature type="compositionally biased region" description="Polar residues" evidence="5">
    <location>
        <begin position="1"/>
        <end position="13"/>
    </location>
</feature>
<dbReference type="PANTHER" id="PTHR33469:SF16">
    <property type="entry name" value="PROTEIN ELF4-LIKE 4"/>
    <property type="match status" value="1"/>
</dbReference>
<dbReference type="AlphaFoldDB" id="A0AAW1TGV2"/>
<evidence type="ECO:0000313" key="7">
    <source>
        <dbReference type="EMBL" id="KAK9868222.1"/>
    </source>
</evidence>
<dbReference type="GO" id="GO:0005634">
    <property type="term" value="C:nucleus"/>
    <property type="evidence" value="ECO:0007669"/>
    <property type="project" value="UniProtKB-SubCell"/>
</dbReference>